<dbReference type="Proteomes" id="UP000179807">
    <property type="component" value="Unassembled WGS sequence"/>
</dbReference>
<proteinExistence type="predicted"/>
<sequence length="382" mass="45116">MLNDSECISLRESLFEKKSKQQNDNQSSSHDFLNTDMFGEIETDQLLKLLSHLREYTQRCALNEDYKTAKKSRDLANDVRSELTKRGTFQDSLQDQKDETDARIRNFEDTWKSKRDLFNQETENKKAELEKRQAHDRRRFERVWNKEMPHKYRKPSSQLLQMKQIEKSLAIAGKIDEADVIHDRAEILSRKEMILAQEQLSRDYEMAKYKLLRKQAEERQNFVETRDHERNLMECQYIEDRRRLDNRDNVVTNRCRKLANKTQISDSVKGLPATLPRDKGTPLGTLLPPLIPPNDPNYVEYKKRKKEAYARKQREYQQKNAEETIALYSGRQIASNVNEQNYTADSSSTYTSARSEHRRNIGELQERTNNMANTLIDDDQNL</sequence>
<feature type="compositionally biased region" description="Low complexity" evidence="2">
    <location>
        <begin position="342"/>
        <end position="353"/>
    </location>
</feature>
<name>A0A1J4J2E3_9EUKA</name>
<keyword evidence="1" id="KW-0175">Coiled coil</keyword>
<dbReference type="EMBL" id="MLAK01001393">
    <property type="protein sequence ID" value="OHS93538.1"/>
    <property type="molecule type" value="Genomic_DNA"/>
</dbReference>
<dbReference type="PANTHER" id="PTHR47026">
    <property type="entry name" value="PIGMENTOSA GTPASE REGULATOR-LIKE PROTEIN, PUTATIVE-RELATED"/>
    <property type="match status" value="1"/>
</dbReference>
<protein>
    <submittedName>
        <fullName evidence="3">Uncharacterized protein</fullName>
    </submittedName>
</protein>
<feature type="coiled-coil region" evidence="1">
    <location>
        <begin position="90"/>
        <end position="139"/>
    </location>
</feature>
<evidence type="ECO:0000313" key="3">
    <source>
        <dbReference type="EMBL" id="OHS93538.1"/>
    </source>
</evidence>
<organism evidence="3 4">
    <name type="scientific">Tritrichomonas foetus</name>
    <dbReference type="NCBI Taxonomy" id="1144522"/>
    <lineage>
        <taxon>Eukaryota</taxon>
        <taxon>Metamonada</taxon>
        <taxon>Parabasalia</taxon>
        <taxon>Tritrichomonadida</taxon>
        <taxon>Tritrichomonadidae</taxon>
        <taxon>Tritrichomonas</taxon>
    </lineage>
</organism>
<dbReference type="AlphaFoldDB" id="A0A1J4J2E3"/>
<evidence type="ECO:0000313" key="4">
    <source>
        <dbReference type="Proteomes" id="UP000179807"/>
    </source>
</evidence>
<dbReference type="GeneID" id="94830922"/>
<dbReference type="OrthoDB" id="10652838at2759"/>
<reference evidence="3" key="1">
    <citation type="submission" date="2016-10" db="EMBL/GenBank/DDBJ databases">
        <authorList>
            <person name="Benchimol M."/>
            <person name="Almeida L.G."/>
            <person name="Vasconcelos A.T."/>
            <person name="Perreira-Neves A."/>
            <person name="Rosa I.A."/>
            <person name="Tasca T."/>
            <person name="Bogo M.R."/>
            <person name="de Souza W."/>
        </authorList>
    </citation>
    <scope>NUCLEOTIDE SEQUENCE [LARGE SCALE GENOMIC DNA]</scope>
    <source>
        <strain evidence="3">K</strain>
    </source>
</reference>
<evidence type="ECO:0000256" key="1">
    <source>
        <dbReference type="SAM" id="Coils"/>
    </source>
</evidence>
<evidence type="ECO:0000256" key="2">
    <source>
        <dbReference type="SAM" id="MobiDB-lite"/>
    </source>
</evidence>
<feature type="region of interest" description="Disordered" evidence="2">
    <location>
        <begin position="269"/>
        <end position="291"/>
    </location>
</feature>
<feature type="region of interest" description="Disordered" evidence="2">
    <location>
        <begin position="338"/>
        <end position="382"/>
    </location>
</feature>
<keyword evidence="4" id="KW-1185">Reference proteome</keyword>
<accession>A0A1J4J2E3</accession>
<comment type="caution">
    <text evidence="3">The sequence shown here is derived from an EMBL/GenBank/DDBJ whole genome shotgun (WGS) entry which is preliminary data.</text>
</comment>
<dbReference type="VEuPathDB" id="TrichDB:TRFO_11754"/>
<feature type="compositionally biased region" description="Basic and acidic residues" evidence="2">
    <location>
        <begin position="354"/>
        <end position="366"/>
    </location>
</feature>
<dbReference type="PANTHER" id="PTHR47026:SF2">
    <property type="entry name" value="FLAGELLAR ASSOCIATED PROTEIN"/>
    <property type="match status" value="1"/>
</dbReference>
<gene>
    <name evidence="3" type="ORF">TRFO_11754</name>
</gene>
<dbReference type="RefSeq" id="XP_068346675.1">
    <property type="nucleotide sequence ID" value="XM_068496218.1"/>
</dbReference>